<organism evidence="4 5">
    <name type="scientific">Massilia atriviolacea</name>
    <dbReference type="NCBI Taxonomy" id="2495579"/>
    <lineage>
        <taxon>Bacteria</taxon>
        <taxon>Pseudomonadati</taxon>
        <taxon>Pseudomonadota</taxon>
        <taxon>Betaproteobacteria</taxon>
        <taxon>Burkholderiales</taxon>
        <taxon>Oxalobacteraceae</taxon>
        <taxon>Telluria group</taxon>
        <taxon>Massilia</taxon>
    </lineage>
</organism>
<keyword evidence="5" id="KW-1185">Reference proteome</keyword>
<dbReference type="InterPro" id="IPR001867">
    <property type="entry name" value="OmpR/PhoB-type_DNA-bd"/>
</dbReference>
<dbReference type="GO" id="GO:0006355">
    <property type="term" value="P:regulation of DNA-templated transcription"/>
    <property type="evidence" value="ECO:0007669"/>
    <property type="project" value="InterPro"/>
</dbReference>
<dbReference type="InterPro" id="IPR049052">
    <property type="entry name" value="nSTAND1"/>
</dbReference>
<dbReference type="InterPro" id="IPR016032">
    <property type="entry name" value="Sig_transdc_resp-reg_C-effctor"/>
</dbReference>
<dbReference type="InterPro" id="IPR027417">
    <property type="entry name" value="P-loop_NTPase"/>
</dbReference>
<dbReference type="SUPFAM" id="SSF52540">
    <property type="entry name" value="P-loop containing nucleoside triphosphate hydrolases"/>
    <property type="match status" value="1"/>
</dbReference>
<dbReference type="InterPro" id="IPR036388">
    <property type="entry name" value="WH-like_DNA-bd_sf"/>
</dbReference>
<evidence type="ECO:0000256" key="2">
    <source>
        <dbReference type="PROSITE-ProRule" id="PRU01091"/>
    </source>
</evidence>
<dbReference type="PANTHER" id="PTHR47691">
    <property type="entry name" value="REGULATOR-RELATED"/>
    <property type="match status" value="1"/>
</dbReference>
<evidence type="ECO:0000256" key="1">
    <source>
        <dbReference type="ARBA" id="ARBA00023125"/>
    </source>
</evidence>
<dbReference type="InterPro" id="IPR019734">
    <property type="entry name" value="TPR_rpt"/>
</dbReference>
<dbReference type="Pfam" id="PF00486">
    <property type="entry name" value="Trans_reg_C"/>
    <property type="match status" value="1"/>
</dbReference>
<dbReference type="InterPro" id="IPR011990">
    <property type="entry name" value="TPR-like_helical_dom_sf"/>
</dbReference>
<dbReference type="SUPFAM" id="SSF48452">
    <property type="entry name" value="TPR-like"/>
    <property type="match status" value="2"/>
</dbReference>
<evidence type="ECO:0000313" key="5">
    <source>
        <dbReference type="Proteomes" id="UP000278085"/>
    </source>
</evidence>
<feature type="domain" description="OmpR/PhoB-type" evidence="3">
    <location>
        <begin position="3"/>
        <end position="101"/>
    </location>
</feature>
<dbReference type="Gene3D" id="1.25.40.10">
    <property type="entry name" value="Tetratricopeptide repeat domain"/>
    <property type="match status" value="1"/>
</dbReference>
<dbReference type="AlphaFoldDB" id="A0A430HSL0"/>
<dbReference type="PANTHER" id="PTHR47691:SF3">
    <property type="entry name" value="HTH-TYPE TRANSCRIPTIONAL REGULATOR RV0890C-RELATED"/>
    <property type="match status" value="1"/>
</dbReference>
<gene>
    <name evidence="4" type="ORF">EJB06_05260</name>
</gene>
<dbReference type="EMBL" id="RXLQ01000002">
    <property type="protein sequence ID" value="RSZ60521.1"/>
    <property type="molecule type" value="Genomic_DNA"/>
</dbReference>
<dbReference type="Pfam" id="PF20703">
    <property type="entry name" value="nSTAND1"/>
    <property type="match status" value="1"/>
</dbReference>
<proteinExistence type="predicted"/>
<evidence type="ECO:0000259" key="3">
    <source>
        <dbReference type="PROSITE" id="PS51755"/>
    </source>
</evidence>
<protein>
    <submittedName>
        <fullName evidence="4">Transcriptional regulator</fullName>
    </submittedName>
</protein>
<dbReference type="GO" id="GO:0000160">
    <property type="term" value="P:phosphorelay signal transduction system"/>
    <property type="evidence" value="ECO:0007669"/>
    <property type="project" value="InterPro"/>
</dbReference>
<reference evidence="4 5" key="1">
    <citation type="submission" date="2018-12" db="EMBL/GenBank/DDBJ databases">
        <authorList>
            <person name="Yang E."/>
        </authorList>
    </citation>
    <scope>NUCLEOTIDE SEQUENCE [LARGE SCALE GENOMIC DNA]</scope>
    <source>
        <strain evidence="4 5">SOD</strain>
    </source>
</reference>
<dbReference type="Gene3D" id="1.10.10.10">
    <property type="entry name" value="Winged helix-like DNA-binding domain superfamily/Winged helix DNA-binding domain"/>
    <property type="match status" value="1"/>
</dbReference>
<evidence type="ECO:0000313" key="4">
    <source>
        <dbReference type="EMBL" id="RSZ60521.1"/>
    </source>
</evidence>
<comment type="caution">
    <text evidence="4">The sequence shown here is derived from an EMBL/GenBank/DDBJ whole genome shotgun (WGS) entry which is preliminary data.</text>
</comment>
<dbReference type="SMART" id="SM00028">
    <property type="entry name" value="TPR"/>
    <property type="match status" value="5"/>
</dbReference>
<name>A0A430HSL0_9BURK</name>
<dbReference type="Proteomes" id="UP000278085">
    <property type="component" value="Unassembled WGS sequence"/>
</dbReference>
<dbReference type="RefSeq" id="WP_126072930.1">
    <property type="nucleotide sequence ID" value="NZ_CP051166.1"/>
</dbReference>
<dbReference type="PROSITE" id="PS51755">
    <property type="entry name" value="OMPR_PHOB"/>
    <property type="match status" value="1"/>
</dbReference>
<dbReference type="OrthoDB" id="1971692at2"/>
<dbReference type="SMART" id="SM00862">
    <property type="entry name" value="Trans_reg_C"/>
    <property type="match status" value="1"/>
</dbReference>
<sequence length="1095" mass="118403">MSRQPFRFGEWMVDPATNSISSADLLKKMEPRAMDVLMALCQKANTVVSTEQLLEQCWGSTLPGDNQVHKVIGQLRQVLGDDVSVGDYIQTIRKRGYRTVAPVEWLEVAPAARPAWHGDSPFRGLQAFQEEHAAVFFGRNDATVQLKQALLAQAASGLALMLVLGPSAAGKTSLVRAGLLPALAGPQAHDWSVASAMTMDLGEIGELGLLDALGSVILDWHTDGHPVFAGASAVALAQRMANDSGAVIGELARALSAAHGPGRSRCALFIDRFEALFTLPHIDEAARQQFIDVIEAFARSASVLVVIGCRNDFYPRIAEYPFLMVSKSTGGHFDLGRPSHADIAQIIRLPALAANLRFGIDPVSQARLDDILCDSALHGQDALPLLQYTLQELYRLRTPEGELTVEAFQRLGGIEGVIGLRAEEMIGAMDQAVQEAVPRVLSLVVTLSANEDSVTSRRAPWTALQNGAERALVNTLVEARLFVSELVGGEPGFGIAHEAILRRWPRAVAWIGAHRSALLIRARIHLLAGRWAAEGRASDMLIPAGKQLDEALSLLDATAFSLAPDELALVRASQARARRRVRLRYATFGLVLCLALFAGLAALSAMQSRAAEQQRRAEAEGLIGFMLDNLAEKLRPLARLDLLDDIGVRAIQYLSLSRSDELSQVSLAHQAKALQTIGEVRSARGDPEGALAALQAARAITSRQLLIAPKDPVLLMNAGTNAALIGELHLKRSEWDKAGELFGANRDFSDRLAAVRPGDPNAWLEQSYAHNNLGTLAIMRGRTREAQAEFARSLALKTQAFGARPDDRSLAADLADTLSWTASAKEELGELAAAMTLFEQALALAESLHRRAPKDALWTHKYARALQQRAELSRHMGRDTAALADFALARRLLSAIIEAEPNNRVWQANLVSLSLGELRILGARADPRAQPGALDAVLARIGELTRLDPGNAEWSKLEATALLRAVQARAPMRYGAEALDMLRRADALAASVHAKNESDLRARAILAEAALTRAQVDQAGGDQPAARRHCGKAIEILGSEAAGSMNFRLLNPLVRAKLCLGEQEDAIASMAVLEKMAFKEVTYQMFLSTYSSKGK</sequence>
<keyword evidence="1 2" id="KW-0238">DNA-binding</keyword>
<dbReference type="GO" id="GO:0003677">
    <property type="term" value="F:DNA binding"/>
    <property type="evidence" value="ECO:0007669"/>
    <property type="project" value="UniProtKB-UniRule"/>
</dbReference>
<dbReference type="SUPFAM" id="SSF46894">
    <property type="entry name" value="C-terminal effector domain of the bipartite response regulators"/>
    <property type="match status" value="1"/>
</dbReference>
<dbReference type="CDD" id="cd00383">
    <property type="entry name" value="trans_reg_C"/>
    <property type="match status" value="1"/>
</dbReference>
<feature type="DNA-binding region" description="OmpR/PhoB-type" evidence="2">
    <location>
        <begin position="3"/>
        <end position="101"/>
    </location>
</feature>
<accession>A0A430HSL0</accession>